<dbReference type="CDD" id="cd06261">
    <property type="entry name" value="TM_PBP2"/>
    <property type="match status" value="1"/>
</dbReference>
<feature type="transmembrane region" description="Helical" evidence="7">
    <location>
        <begin position="178"/>
        <end position="201"/>
    </location>
</feature>
<dbReference type="GO" id="GO:0055085">
    <property type="term" value="P:transmembrane transport"/>
    <property type="evidence" value="ECO:0007669"/>
    <property type="project" value="InterPro"/>
</dbReference>
<accession>A0A9X5H854</accession>
<gene>
    <name evidence="9" type="ORF">FMM80_20320</name>
</gene>
<feature type="transmembrane region" description="Helical" evidence="7">
    <location>
        <begin position="48"/>
        <end position="70"/>
    </location>
</feature>
<evidence type="ECO:0000256" key="6">
    <source>
        <dbReference type="ARBA" id="ARBA00023136"/>
    </source>
</evidence>
<keyword evidence="6 7" id="KW-0472">Membrane</keyword>
<protein>
    <submittedName>
        <fullName evidence="9">Sugar ABC transporter permease</fullName>
    </submittedName>
</protein>
<dbReference type="PANTHER" id="PTHR30193">
    <property type="entry name" value="ABC TRANSPORTER PERMEASE PROTEIN"/>
    <property type="match status" value="1"/>
</dbReference>
<dbReference type="SUPFAM" id="SSF161098">
    <property type="entry name" value="MetI-like"/>
    <property type="match status" value="1"/>
</dbReference>
<dbReference type="AlphaFoldDB" id="A0A9X5H854"/>
<evidence type="ECO:0000256" key="4">
    <source>
        <dbReference type="ARBA" id="ARBA00022692"/>
    </source>
</evidence>
<organism evidence="9 10">
    <name type="scientific">Schaedlerella arabinosiphila</name>
    <dbReference type="NCBI Taxonomy" id="2044587"/>
    <lineage>
        <taxon>Bacteria</taxon>
        <taxon>Bacillati</taxon>
        <taxon>Bacillota</taxon>
        <taxon>Clostridia</taxon>
        <taxon>Lachnospirales</taxon>
        <taxon>Lachnospiraceae</taxon>
        <taxon>Schaedlerella</taxon>
    </lineage>
</organism>
<keyword evidence="3" id="KW-1003">Cell membrane</keyword>
<evidence type="ECO:0000256" key="5">
    <source>
        <dbReference type="ARBA" id="ARBA00022989"/>
    </source>
</evidence>
<reference evidence="9 10" key="1">
    <citation type="submission" date="2019-07" db="EMBL/GenBank/DDBJ databases">
        <title>Draft genome sequences of 15 bacterial species constituting the stable defined intestinal microbiota of the GM15 gnotobiotic mouse model.</title>
        <authorList>
            <person name="Elie C."/>
            <person name="Mathieu A."/>
            <person name="Saliou A."/>
            <person name="Darnaud M."/>
            <person name="Leulier F."/>
            <person name="Tamellini A."/>
        </authorList>
    </citation>
    <scope>NUCLEOTIDE SEQUENCE [LARGE SCALE GENOMIC DNA]</scope>
    <source>
        <strain evidence="10">ASF 502</strain>
    </source>
</reference>
<dbReference type="InterPro" id="IPR051393">
    <property type="entry name" value="ABC_transporter_permease"/>
</dbReference>
<dbReference type="EMBL" id="VIRB01000120">
    <property type="protein sequence ID" value="NDO70868.1"/>
    <property type="molecule type" value="Genomic_DNA"/>
</dbReference>
<evidence type="ECO:0000256" key="7">
    <source>
        <dbReference type="RuleBase" id="RU363032"/>
    </source>
</evidence>
<dbReference type="GO" id="GO:0005886">
    <property type="term" value="C:plasma membrane"/>
    <property type="evidence" value="ECO:0007669"/>
    <property type="project" value="UniProtKB-SubCell"/>
</dbReference>
<dbReference type="Pfam" id="PF00528">
    <property type="entry name" value="BPD_transp_1"/>
    <property type="match status" value="1"/>
</dbReference>
<keyword evidence="2 7" id="KW-0813">Transport</keyword>
<name>A0A9X5H854_9FIRM</name>
<keyword evidence="5 7" id="KW-1133">Transmembrane helix</keyword>
<dbReference type="InterPro" id="IPR035906">
    <property type="entry name" value="MetI-like_sf"/>
</dbReference>
<evidence type="ECO:0000313" key="9">
    <source>
        <dbReference type="EMBL" id="NDO70868.1"/>
    </source>
</evidence>
<dbReference type="Proteomes" id="UP000474104">
    <property type="component" value="Unassembled WGS sequence"/>
</dbReference>
<comment type="subcellular location">
    <subcellularLocation>
        <location evidence="1 7">Cell membrane</location>
        <topology evidence="1 7">Multi-pass membrane protein</topology>
    </subcellularLocation>
</comment>
<dbReference type="Gene3D" id="1.10.3720.10">
    <property type="entry name" value="MetI-like"/>
    <property type="match status" value="1"/>
</dbReference>
<comment type="caution">
    <text evidence="9">The sequence shown here is derived from an EMBL/GenBank/DDBJ whole genome shotgun (WGS) entry which is preliminary data.</text>
</comment>
<evidence type="ECO:0000256" key="1">
    <source>
        <dbReference type="ARBA" id="ARBA00004651"/>
    </source>
</evidence>
<keyword evidence="4 7" id="KW-0812">Transmembrane</keyword>
<evidence type="ECO:0000313" key="10">
    <source>
        <dbReference type="Proteomes" id="UP000474104"/>
    </source>
</evidence>
<dbReference type="PANTHER" id="PTHR30193:SF45">
    <property type="entry name" value="ABC TRANSPORTER PERMEASE PROTEIN"/>
    <property type="match status" value="1"/>
</dbReference>
<evidence type="ECO:0000256" key="2">
    <source>
        <dbReference type="ARBA" id="ARBA00022448"/>
    </source>
</evidence>
<comment type="similarity">
    <text evidence="7">Belongs to the binding-protein-dependent transport system permease family.</text>
</comment>
<proteinExistence type="inferred from homology"/>
<feature type="transmembrane region" description="Helical" evidence="7">
    <location>
        <begin position="238"/>
        <end position="259"/>
    </location>
</feature>
<sequence>MLIPLIYTLIMGFMKTDLFTGKIKFVGVKQFIRIFGDPYFRLAVKNTFLWTAGSVVFQFLIGFIIANILNASQVRGKTIIRILLMVPWVLPSVVSAMVWDWSYHPDYGMINEMLKRAGIITQSINWTSSGSTALISAIIVNVWKMVPFVALMTEAALQGVSQDLKEAARVDGAKSRQVFFHIVIPEISSSVNTVILLLSIWTMNSFTFIYLLTEGGPAHSSEILSLYIYRQAFKNYDFGTASAAASVLFVITAAIALVYNRFVIRRDREC</sequence>
<feature type="transmembrane region" description="Helical" evidence="7">
    <location>
        <begin position="82"/>
        <end position="99"/>
    </location>
</feature>
<dbReference type="InterPro" id="IPR000515">
    <property type="entry name" value="MetI-like"/>
</dbReference>
<dbReference type="PROSITE" id="PS50928">
    <property type="entry name" value="ABC_TM1"/>
    <property type="match status" value="1"/>
</dbReference>
<feature type="domain" description="ABC transmembrane type-1" evidence="8">
    <location>
        <begin position="44"/>
        <end position="259"/>
    </location>
</feature>
<dbReference type="OrthoDB" id="9774308at2"/>
<evidence type="ECO:0000259" key="8">
    <source>
        <dbReference type="PROSITE" id="PS50928"/>
    </source>
</evidence>
<evidence type="ECO:0000256" key="3">
    <source>
        <dbReference type="ARBA" id="ARBA00022475"/>
    </source>
</evidence>